<gene>
    <name evidence="2" type="ORF">EI77_02295</name>
</gene>
<evidence type="ECO:0000256" key="1">
    <source>
        <dbReference type="SAM" id="MobiDB-lite"/>
    </source>
</evidence>
<evidence type="ECO:0000313" key="2">
    <source>
        <dbReference type="EMBL" id="TDU71173.1"/>
    </source>
</evidence>
<accession>A0A4V3FFK6</accession>
<reference evidence="2 3" key="1">
    <citation type="submission" date="2019-03" db="EMBL/GenBank/DDBJ databases">
        <title>Genomic Encyclopedia of Archaeal and Bacterial Type Strains, Phase II (KMG-II): from individual species to whole genera.</title>
        <authorList>
            <person name="Goeker M."/>
        </authorList>
    </citation>
    <scope>NUCLEOTIDE SEQUENCE [LARGE SCALE GENOMIC DNA]</scope>
    <source>
        <strain evidence="2 3">ATCC 25309</strain>
    </source>
</reference>
<feature type="region of interest" description="Disordered" evidence="1">
    <location>
        <begin position="29"/>
        <end position="56"/>
    </location>
</feature>
<dbReference type="AlphaFoldDB" id="A0A4V3FFK6"/>
<protein>
    <submittedName>
        <fullName evidence="2">Uncharacterized protein</fullName>
    </submittedName>
</protein>
<sequence length="56" mass="6302">MGIFFPMESPHGDPWGNFGKILEPWEAHPDNIHEPLPTVQETSMPTWEKSAIISNG</sequence>
<evidence type="ECO:0000313" key="3">
    <source>
        <dbReference type="Proteomes" id="UP000295662"/>
    </source>
</evidence>
<dbReference type="EMBL" id="SOCA01000003">
    <property type="protein sequence ID" value="TDU71173.1"/>
    <property type="molecule type" value="Genomic_DNA"/>
</dbReference>
<organism evidence="2 3">
    <name type="scientific">Prosthecobacter fusiformis</name>
    <dbReference type="NCBI Taxonomy" id="48464"/>
    <lineage>
        <taxon>Bacteria</taxon>
        <taxon>Pseudomonadati</taxon>
        <taxon>Verrucomicrobiota</taxon>
        <taxon>Verrucomicrobiia</taxon>
        <taxon>Verrucomicrobiales</taxon>
        <taxon>Verrucomicrobiaceae</taxon>
        <taxon>Prosthecobacter</taxon>
    </lineage>
</organism>
<keyword evidence="3" id="KW-1185">Reference proteome</keyword>
<dbReference type="Proteomes" id="UP000295662">
    <property type="component" value="Unassembled WGS sequence"/>
</dbReference>
<comment type="caution">
    <text evidence="2">The sequence shown here is derived from an EMBL/GenBank/DDBJ whole genome shotgun (WGS) entry which is preliminary data.</text>
</comment>
<proteinExistence type="predicted"/>
<name>A0A4V3FFK6_9BACT</name>